<accession>A0ABD8AP01</accession>
<proteinExistence type="predicted"/>
<dbReference type="EMBL" id="CP145892">
    <property type="protein sequence ID" value="WWP19274.1"/>
    <property type="molecule type" value="Genomic_DNA"/>
</dbReference>
<dbReference type="AlphaFoldDB" id="A0ABD8AP01"/>
<dbReference type="Proteomes" id="UP001364764">
    <property type="component" value="Chromosome"/>
</dbReference>
<name>A0ABD8AP01_PAEAM</name>
<evidence type="ECO:0000313" key="2">
    <source>
        <dbReference type="EMBL" id="WWP19274.1"/>
    </source>
</evidence>
<dbReference type="GeneID" id="93478338"/>
<evidence type="ECO:0000313" key="3">
    <source>
        <dbReference type="Proteomes" id="UP001364764"/>
    </source>
</evidence>
<sequence>MNKKLVFSTVILSLMAGGMIYSGTLDQRNSGSVVNGDAQTSGPINNQETDEKKTFKGQLEVFPFEDGVKQADLIVKVVLRENLGELTEPVPKSIFNAQILSTQKSDPTLVSETISIMQQGNSEVLFNDNPLFQENEEYILFLKKAVGSVAEEYPNLYWILGEETNMYKNIRNNTVEKLGYIDKELYDVENNHTLNLNETTNTQVLNEEEFIKKIESVTK</sequence>
<gene>
    <name evidence="2" type="ORF">V6668_22695</name>
</gene>
<protein>
    <submittedName>
        <fullName evidence="2">Uncharacterized protein</fullName>
    </submittedName>
</protein>
<organism evidence="2 3">
    <name type="scientific">Paenibacillus amylolyticus</name>
    <dbReference type="NCBI Taxonomy" id="1451"/>
    <lineage>
        <taxon>Bacteria</taxon>
        <taxon>Bacillati</taxon>
        <taxon>Bacillota</taxon>
        <taxon>Bacilli</taxon>
        <taxon>Bacillales</taxon>
        <taxon>Paenibacillaceae</taxon>
        <taxon>Paenibacillus</taxon>
    </lineage>
</organism>
<feature type="region of interest" description="Disordered" evidence="1">
    <location>
        <begin position="31"/>
        <end position="50"/>
    </location>
</feature>
<dbReference type="RefSeq" id="WP_338706820.1">
    <property type="nucleotide sequence ID" value="NZ_CP145892.1"/>
</dbReference>
<reference evidence="2 3" key="1">
    <citation type="submission" date="2024-02" db="EMBL/GenBank/DDBJ databases">
        <title>Complete sequences of two Paenibacillus sp. strains and one Lysinibacillus strain isolated from the environment on STAA medium highlight biotechnological potential.</title>
        <authorList>
            <person name="Attere S.A."/>
            <person name="Piche L.C."/>
            <person name="Intertaglia L."/>
            <person name="Lami R."/>
            <person name="Charette S.J."/>
            <person name="Vincent A.T."/>
        </authorList>
    </citation>
    <scope>NUCLEOTIDE SEQUENCE [LARGE SCALE GENOMIC DNA]</scope>
    <source>
        <strain evidence="2 3">Y5S-7</strain>
    </source>
</reference>
<evidence type="ECO:0000256" key="1">
    <source>
        <dbReference type="SAM" id="MobiDB-lite"/>
    </source>
</evidence>
<feature type="compositionally biased region" description="Polar residues" evidence="1">
    <location>
        <begin position="31"/>
        <end position="47"/>
    </location>
</feature>